<proteinExistence type="predicted"/>
<keyword evidence="3" id="KW-1185">Reference proteome</keyword>
<protein>
    <submittedName>
        <fullName evidence="2">TIGR03086 family metal-binding protein</fullName>
    </submittedName>
</protein>
<comment type="caution">
    <text evidence="2">The sequence shown here is derived from an EMBL/GenBank/DDBJ whole genome shotgun (WGS) entry which is preliminary data.</text>
</comment>
<evidence type="ECO:0000259" key="1">
    <source>
        <dbReference type="Pfam" id="PF11716"/>
    </source>
</evidence>
<gene>
    <name evidence="2" type="ORF">ACFFTR_32230</name>
</gene>
<dbReference type="Pfam" id="PF11716">
    <property type="entry name" value="MDMPI_N"/>
    <property type="match status" value="1"/>
</dbReference>
<dbReference type="RefSeq" id="WP_223102729.1">
    <property type="nucleotide sequence ID" value="NZ_CP061913.1"/>
</dbReference>
<dbReference type="InterPro" id="IPR024344">
    <property type="entry name" value="MDMPI_metal-binding"/>
</dbReference>
<name>A0ABV5MFY7_9ACTN</name>
<dbReference type="NCBIfam" id="TIGR03086">
    <property type="entry name" value="TIGR03086 family metal-binding protein"/>
    <property type="match status" value="1"/>
</dbReference>
<dbReference type="Proteomes" id="UP001589608">
    <property type="component" value="Unassembled WGS sequence"/>
</dbReference>
<reference evidence="2 3" key="1">
    <citation type="submission" date="2024-09" db="EMBL/GenBank/DDBJ databases">
        <authorList>
            <person name="Sun Q."/>
            <person name="Mori K."/>
        </authorList>
    </citation>
    <scope>NUCLEOTIDE SEQUENCE [LARGE SCALE GENOMIC DNA]</scope>
    <source>
        <strain evidence="2 3">JCM 3307</strain>
    </source>
</reference>
<accession>A0ABV5MFY7</accession>
<dbReference type="InterPro" id="IPR017517">
    <property type="entry name" value="Maleyloyr_isom"/>
</dbReference>
<organism evidence="2 3">
    <name type="scientific">Dactylosporangium vinaceum</name>
    <dbReference type="NCBI Taxonomy" id="53362"/>
    <lineage>
        <taxon>Bacteria</taxon>
        <taxon>Bacillati</taxon>
        <taxon>Actinomycetota</taxon>
        <taxon>Actinomycetes</taxon>
        <taxon>Micromonosporales</taxon>
        <taxon>Micromonosporaceae</taxon>
        <taxon>Dactylosporangium</taxon>
    </lineage>
</organism>
<feature type="domain" description="Mycothiol-dependent maleylpyruvate isomerase metal-binding" evidence="1">
    <location>
        <begin position="13"/>
        <end position="58"/>
    </location>
</feature>
<dbReference type="NCBIfam" id="TIGR03083">
    <property type="entry name" value="maleylpyruvate isomerase family mycothiol-dependent enzyme"/>
    <property type="match status" value="1"/>
</dbReference>
<dbReference type="InterPro" id="IPR017520">
    <property type="entry name" value="CHP03086"/>
</dbReference>
<dbReference type="SUPFAM" id="SSF109854">
    <property type="entry name" value="DinB/YfiT-like putative metalloenzymes"/>
    <property type="match status" value="1"/>
</dbReference>
<dbReference type="EMBL" id="JBHMCA010000054">
    <property type="protein sequence ID" value="MFB9447784.1"/>
    <property type="molecule type" value="Genomic_DNA"/>
</dbReference>
<evidence type="ECO:0000313" key="3">
    <source>
        <dbReference type="Proteomes" id="UP001589608"/>
    </source>
</evidence>
<sequence length="177" mass="18779">MKKHLLLAEAAPVTLAVVDLVKPGDLDRATPCAEWDVRALCAHLLEWGPPLEGAARKESVPPGDGSGDVRGQFERLAAGWSAPAAWEGMTVMATMELPADLVGGMVLAEFVLHGWDLARALDVPIAFPDDVLRLMYDEVARTADQGRAMGVYGPEVAVPADAPLFDRVLGLSGRTPG</sequence>
<evidence type="ECO:0000313" key="2">
    <source>
        <dbReference type="EMBL" id="MFB9447784.1"/>
    </source>
</evidence>
<dbReference type="InterPro" id="IPR034660">
    <property type="entry name" value="DinB/YfiT-like"/>
</dbReference>